<accession>S7NIQ0</accession>
<evidence type="ECO:0000313" key="2">
    <source>
        <dbReference type="EMBL" id="EPQ16390.1"/>
    </source>
</evidence>
<feature type="compositionally biased region" description="Low complexity" evidence="1">
    <location>
        <begin position="33"/>
        <end position="49"/>
    </location>
</feature>
<protein>
    <submittedName>
        <fullName evidence="2">Uncharacterized protein</fullName>
    </submittedName>
</protein>
<dbReference type="EMBL" id="KE164256">
    <property type="protein sequence ID" value="EPQ16390.1"/>
    <property type="molecule type" value="Genomic_DNA"/>
</dbReference>
<feature type="compositionally biased region" description="Basic and acidic residues" evidence="1">
    <location>
        <begin position="65"/>
        <end position="78"/>
    </location>
</feature>
<feature type="region of interest" description="Disordered" evidence="1">
    <location>
        <begin position="1"/>
        <end position="106"/>
    </location>
</feature>
<evidence type="ECO:0000256" key="1">
    <source>
        <dbReference type="SAM" id="MobiDB-lite"/>
    </source>
</evidence>
<name>S7NIQ0_MYOBR</name>
<dbReference type="AlphaFoldDB" id="S7NIQ0"/>
<sequence>MARHPKQVCKPEAKEPQRRGLAGQGYSPTEKALSGPPSSSTGGLSIQPLQGPPRPGLPAPPNGDQETRCQHLKREIPRNESSNTSEEDNWEKKSKLHSKSLCLGRT</sequence>
<gene>
    <name evidence="2" type="ORF">D623_10018030</name>
</gene>
<proteinExistence type="predicted"/>
<feature type="compositionally biased region" description="Basic and acidic residues" evidence="1">
    <location>
        <begin position="9"/>
        <end position="18"/>
    </location>
</feature>
<evidence type="ECO:0000313" key="3">
    <source>
        <dbReference type="Proteomes" id="UP000052978"/>
    </source>
</evidence>
<organism evidence="2 3">
    <name type="scientific">Myotis brandtii</name>
    <name type="common">Brandt's bat</name>
    <dbReference type="NCBI Taxonomy" id="109478"/>
    <lineage>
        <taxon>Eukaryota</taxon>
        <taxon>Metazoa</taxon>
        <taxon>Chordata</taxon>
        <taxon>Craniata</taxon>
        <taxon>Vertebrata</taxon>
        <taxon>Euteleostomi</taxon>
        <taxon>Mammalia</taxon>
        <taxon>Eutheria</taxon>
        <taxon>Laurasiatheria</taxon>
        <taxon>Chiroptera</taxon>
        <taxon>Yangochiroptera</taxon>
        <taxon>Vespertilionidae</taxon>
        <taxon>Myotis</taxon>
    </lineage>
</organism>
<feature type="compositionally biased region" description="Pro residues" evidence="1">
    <location>
        <begin position="50"/>
        <end position="61"/>
    </location>
</feature>
<keyword evidence="3" id="KW-1185">Reference proteome</keyword>
<dbReference type="Proteomes" id="UP000052978">
    <property type="component" value="Unassembled WGS sequence"/>
</dbReference>
<reference evidence="2 3" key="1">
    <citation type="journal article" date="2013" name="Nat. Commun.">
        <title>Genome analysis reveals insights into physiology and longevity of the Brandt's bat Myotis brandtii.</title>
        <authorList>
            <person name="Seim I."/>
            <person name="Fang X."/>
            <person name="Xiong Z."/>
            <person name="Lobanov A.V."/>
            <person name="Huang Z."/>
            <person name="Ma S."/>
            <person name="Feng Y."/>
            <person name="Turanov A.A."/>
            <person name="Zhu Y."/>
            <person name="Lenz T.L."/>
            <person name="Gerashchenko M.V."/>
            <person name="Fan D."/>
            <person name="Hee Yim S."/>
            <person name="Yao X."/>
            <person name="Jordan D."/>
            <person name="Xiong Y."/>
            <person name="Ma Y."/>
            <person name="Lyapunov A.N."/>
            <person name="Chen G."/>
            <person name="Kulakova O.I."/>
            <person name="Sun Y."/>
            <person name="Lee S.G."/>
            <person name="Bronson R.T."/>
            <person name="Moskalev A.A."/>
            <person name="Sunyaev S.R."/>
            <person name="Zhang G."/>
            <person name="Krogh A."/>
            <person name="Wang J."/>
            <person name="Gladyshev V.N."/>
        </authorList>
    </citation>
    <scope>NUCLEOTIDE SEQUENCE [LARGE SCALE GENOMIC DNA]</scope>
</reference>